<feature type="site" description="Important for catalysis" evidence="12">
    <location>
        <position position="137"/>
    </location>
</feature>
<keyword evidence="4 12" id="KW-0963">Cytoplasm</keyword>
<feature type="domain" description="Isopropylmalate dehydrogenase-like" evidence="14">
    <location>
        <begin position="8"/>
        <end position="341"/>
    </location>
</feature>
<feature type="binding site" evidence="12">
    <location>
        <begin position="280"/>
        <end position="292"/>
    </location>
    <ligand>
        <name>NAD(+)</name>
        <dbReference type="ChEBI" id="CHEBI:57540"/>
    </ligand>
</feature>
<dbReference type="GO" id="GO:0009098">
    <property type="term" value="P:L-leucine biosynthetic process"/>
    <property type="evidence" value="ECO:0007669"/>
    <property type="project" value="UniProtKB-UniRule"/>
</dbReference>
<evidence type="ECO:0000256" key="8">
    <source>
        <dbReference type="ARBA" id="ARBA00023002"/>
    </source>
</evidence>
<dbReference type="GO" id="GO:0005737">
    <property type="term" value="C:cytoplasm"/>
    <property type="evidence" value="ECO:0007669"/>
    <property type="project" value="UniProtKB-SubCell"/>
</dbReference>
<evidence type="ECO:0000313" key="16">
    <source>
        <dbReference type="Proteomes" id="UP000242263"/>
    </source>
</evidence>
<evidence type="ECO:0000256" key="4">
    <source>
        <dbReference type="ARBA" id="ARBA00022490"/>
    </source>
</evidence>
<comment type="similarity">
    <text evidence="12">Belongs to the isocitrate and isopropylmalate dehydrogenases family. LeuB type 2 subfamily.</text>
</comment>
<dbReference type="RefSeq" id="WP_049206931.1">
    <property type="nucleotide sequence ID" value="NZ_JAHACM010000004.1"/>
</dbReference>
<evidence type="ECO:0000256" key="6">
    <source>
        <dbReference type="ARBA" id="ARBA00022723"/>
    </source>
</evidence>
<keyword evidence="10 12" id="KW-0464">Manganese</keyword>
<dbReference type="AlphaFoldDB" id="A0A2I1J480"/>
<evidence type="ECO:0000256" key="5">
    <source>
        <dbReference type="ARBA" id="ARBA00022605"/>
    </source>
</evidence>
<comment type="function">
    <text evidence="12">Catalyzes the oxidation of 3-carboxy-2-hydroxy-4-methylpentanoate (3-isopropylmalate) to 3-carboxy-4-methyl-2-oxopentanoate. The product decarboxylates to 4-methyl-2 oxopentanoate.</text>
</comment>
<evidence type="ECO:0000256" key="1">
    <source>
        <dbReference type="ARBA" id="ARBA00000624"/>
    </source>
</evidence>
<dbReference type="InterPro" id="IPR024084">
    <property type="entry name" value="IsoPropMal-DH-like_dom"/>
</dbReference>
<comment type="subcellular location">
    <subcellularLocation>
        <location evidence="12">Cytoplasm</location>
    </subcellularLocation>
</comment>
<keyword evidence="7 12" id="KW-0460">Magnesium</keyword>
<dbReference type="SUPFAM" id="SSF53659">
    <property type="entry name" value="Isocitrate/Isopropylmalate dehydrogenase-like"/>
    <property type="match status" value="1"/>
</dbReference>
<keyword evidence="5 12" id="KW-0028">Amino-acid biosynthesis</keyword>
<keyword evidence="8 12" id="KW-0560">Oxidoreductase</keyword>
<evidence type="ECO:0000259" key="14">
    <source>
        <dbReference type="SMART" id="SM01329"/>
    </source>
</evidence>
<protein>
    <recommendedName>
        <fullName evidence="12">3-isopropylmalate dehydrogenase</fullName>
        <ecNumber evidence="12">1.1.1.85</ecNumber>
    </recommendedName>
    <alternativeName>
        <fullName evidence="12">3-IPM-DH</fullName>
    </alternativeName>
    <alternativeName>
        <fullName evidence="12">Beta-IPM dehydrogenase</fullName>
        <shortName evidence="12">IMDH</shortName>
    </alternativeName>
</protein>
<feature type="site" description="Important for catalysis" evidence="12">
    <location>
        <position position="187"/>
    </location>
</feature>
<evidence type="ECO:0000256" key="12">
    <source>
        <dbReference type="HAMAP-Rule" id="MF_01035"/>
    </source>
</evidence>
<dbReference type="NCBIfam" id="NF002898">
    <property type="entry name" value="PRK03437.1"/>
    <property type="match status" value="1"/>
</dbReference>
<feature type="binding site" evidence="12">
    <location>
        <position position="220"/>
    </location>
    <ligand>
        <name>Mg(2+)</name>
        <dbReference type="ChEBI" id="CHEBI:18420"/>
    </ligand>
</feature>
<dbReference type="UniPathway" id="UPA00048">
    <property type="reaction ID" value="UER00072"/>
</dbReference>
<comment type="caution">
    <text evidence="15">The sequence shown here is derived from an EMBL/GenBank/DDBJ whole genome shotgun (WGS) entry which is preliminary data.</text>
</comment>
<keyword evidence="6 12" id="KW-0479">Metal-binding</keyword>
<dbReference type="Gene3D" id="3.40.718.10">
    <property type="entry name" value="Isopropylmalate Dehydrogenase"/>
    <property type="match status" value="1"/>
</dbReference>
<dbReference type="HAMAP" id="MF_01035">
    <property type="entry name" value="LeuB_type2"/>
    <property type="match status" value="1"/>
</dbReference>
<dbReference type="InterPro" id="IPR050501">
    <property type="entry name" value="ICDH/IPMDH"/>
</dbReference>
<evidence type="ECO:0000313" key="15">
    <source>
        <dbReference type="EMBL" id="PKZ14652.1"/>
    </source>
</evidence>
<feature type="region of interest" description="Disordered" evidence="13">
    <location>
        <begin position="326"/>
        <end position="345"/>
    </location>
</feature>
<name>A0A2I1J480_9BIFI</name>
<organism evidence="15 16">
    <name type="scientific">Alloscardovia omnicolens</name>
    <dbReference type="NCBI Taxonomy" id="419015"/>
    <lineage>
        <taxon>Bacteria</taxon>
        <taxon>Bacillati</taxon>
        <taxon>Actinomycetota</taxon>
        <taxon>Actinomycetes</taxon>
        <taxon>Bifidobacteriales</taxon>
        <taxon>Bifidobacteriaceae</taxon>
        <taxon>Alloscardovia</taxon>
    </lineage>
</organism>
<dbReference type="EMBL" id="PKGU01000004">
    <property type="protein sequence ID" value="PKZ14652.1"/>
    <property type="molecule type" value="Genomic_DNA"/>
</dbReference>
<dbReference type="GO" id="GO:0046872">
    <property type="term" value="F:metal ion binding"/>
    <property type="evidence" value="ECO:0007669"/>
    <property type="project" value="UniProtKB-KW"/>
</dbReference>
<gene>
    <name evidence="12" type="primary">leuB</name>
    <name evidence="15" type="ORF">CYJ32_06885</name>
</gene>
<evidence type="ECO:0000256" key="7">
    <source>
        <dbReference type="ARBA" id="ARBA00022842"/>
    </source>
</evidence>
<dbReference type="PANTHER" id="PTHR43275">
    <property type="entry name" value="D-MALATE DEHYDROGENASE [DECARBOXYLATING]"/>
    <property type="match status" value="1"/>
</dbReference>
<dbReference type="InterPro" id="IPR023698">
    <property type="entry name" value="LeuB_actb"/>
</dbReference>
<keyword evidence="3 12" id="KW-0432">Leucine biosynthesis</keyword>
<comment type="cofactor">
    <cofactor evidence="2">
        <name>Mn(2+)</name>
        <dbReference type="ChEBI" id="CHEBI:29035"/>
    </cofactor>
</comment>
<evidence type="ECO:0000256" key="3">
    <source>
        <dbReference type="ARBA" id="ARBA00022430"/>
    </source>
</evidence>
<evidence type="ECO:0000256" key="2">
    <source>
        <dbReference type="ARBA" id="ARBA00001936"/>
    </source>
</evidence>
<feature type="binding site" evidence="12">
    <location>
        <position position="244"/>
    </location>
    <ligand>
        <name>Mg(2+)</name>
        <dbReference type="ChEBI" id="CHEBI:18420"/>
    </ligand>
</feature>
<feature type="binding site" evidence="12">
    <location>
        <position position="96"/>
    </location>
    <ligand>
        <name>substrate</name>
    </ligand>
</feature>
<feature type="binding site" evidence="12">
    <location>
        <position position="248"/>
    </location>
    <ligand>
        <name>Mg(2+)</name>
        <dbReference type="ChEBI" id="CHEBI:18420"/>
    </ligand>
</feature>
<feature type="binding site" evidence="12">
    <location>
        <position position="106"/>
    </location>
    <ligand>
        <name>substrate</name>
    </ligand>
</feature>
<feature type="compositionally biased region" description="Basic and acidic residues" evidence="13">
    <location>
        <begin position="333"/>
        <end position="345"/>
    </location>
</feature>
<dbReference type="SMART" id="SM01329">
    <property type="entry name" value="Iso_dh"/>
    <property type="match status" value="1"/>
</dbReference>
<comment type="pathway">
    <text evidence="12">Amino-acid biosynthesis; L-leucine biosynthesis; L-leucine from 3-methyl-2-oxobutanoate: step 3/4.</text>
</comment>
<comment type="subunit">
    <text evidence="12">Homodimer.</text>
</comment>
<accession>A0A2I1J480</accession>
<evidence type="ECO:0000256" key="9">
    <source>
        <dbReference type="ARBA" id="ARBA00023027"/>
    </source>
</evidence>
<feature type="binding site" evidence="12">
    <location>
        <position position="130"/>
    </location>
    <ligand>
        <name>substrate</name>
    </ligand>
</feature>
<comment type="catalytic activity">
    <reaction evidence="1 12">
        <text>(2R,3S)-3-isopropylmalate + NAD(+) = 4-methyl-2-oxopentanoate + CO2 + NADH</text>
        <dbReference type="Rhea" id="RHEA:32271"/>
        <dbReference type="ChEBI" id="CHEBI:16526"/>
        <dbReference type="ChEBI" id="CHEBI:17865"/>
        <dbReference type="ChEBI" id="CHEBI:35121"/>
        <dbReference type="ChEBI" id="CHEBI:57540"/>
        <dbReference type="ChEBI" id="CHEBI:57945"/>
        <dbReference type="EC" id="1.1.1.85"/>
    </reaction>
</comment>
<comment type="cofactor">
    <cofactor evidence="12">
        <name>Mg(2+)</name>
        <dbReference type="ChEBI" id="CHEBI:18420"/>
    </cofactor>
    <cofactor evidence="12">
        <name>Mn(2+)</name>
        <dbReference type="ChEBI" id="CHEBI:29035"/>
    </cofactor>
    <text evidence="12">Binds 1 Mg(2+) or Mn(2+) ion per subunit.</text>
</comment>
<evidence type="ECO:0000256" key="13">
    <source>
        <dbReference type="SAM" id="MobiDB-lite"/>
    </source>
</evidence>
<dbReference type="PANTHER" id="PTHR43275:SF1">
    <property type="entry name" value="D-MALATE DEHYDROGENASE [DECARBOXYLATING]"/>
    <property type="match status" value="1"/>
</dbReference>
<feature type="binding site" evidence="12">
    <location>
        <position position="220"/>
    </location>
    <ligand>
        <name>substrate</name>
    </ligand>
</feature>
<dbReference type="GO" id="GO:0003862">
    <property type="term" value="F:3-isopropylmalate dehydrogenase activity"/>
    <property type="evidence" value="ECO:0007669"/>
    <property type="project" value="UniProtKB-UniRule"/>
</dbReference>
<sequence length="345" mass="37099">MAQTQTFNIAVIPGDGIGKEITPEAQAVMEKATEGVAEFSYTHFDLGADRYLRDGVILTDEILDDIKKNDAILLGAIGDPRVKAGVLERGLLLKMRFALDHYINLRPSKLYQGVTSPLAHPGEIDFVVVREGTEGLYAGAGGSTHAGTNQQVATEVSINSAHGVERTVRYAFELAMKRRKHVTLVHKKNVLVNAGDMWQRIVNEVAAEYPEVSHDYLHIDATTIFIVTDPSRFDVILTDNLFGDIITDEAGAVVGGVGYSASGNINASGTYPSMFEPIHGSAPDIAGQGIANPTAAILSAAMLLRHLGLDEAAERIEKAVEADIAEKGSTQRSTHEVGEDILARL</sequence>
<keyword evidence="11 12" id="KW-0100">Branched-chain amino acid biosynthesis</keyword>
<dbReference type="Proteomes" id="UP000242263">
    <property type="component" value="Unassembled WGS sequence"/>
</dbReference>
<evidence type="ECO:0000256" key="10">
    <source>
        <dbReference type="ARBA" id="ARBA00023211"/>
    </source>
</evidence>
<dbReference type="EC" id="1.1.1.85" evidence="12"/>
<proteinExistence type="inferred from homology"/>
<dbReference type="Pfam" id="PF00180">
    <property type="entry name" value="Iso_dh"/>
    <property type="match status" value="1"/>
</dbReference>
<evidence type="ECO:0000256" key="11">
    <source>
        <dbReference type="ARBA" id="ARBA00023304"/>
    </source>
</evidence>
<keyword evidence="9 12" id="KW-0520">NAD</keyword>
<reference evidence="15 16" key="1">
    <citation type="submission" date="2017-12" db="EMBL/GenBank/DDBJ databases">
        <title>Phylogenetic diversity of female urinary microbiome.</title>
        <authorList>
            <person name="Thomas-White K."/>
            <person name="Wolfe A.J."/>
        </authorList>
    </citation>
    <scope>NUCLEOTIDE SEQUENCE [LARGE SCALE GENOMIC DNA]</scope>
    <source>
        <strain evidence="15 16">UMB0064</strain>
    </source>
</reference>